<dbReference type="OrthoDB" id="5624617at2"/>
<dbReference type="InterPro" id="IPR013830">
    <property type="entry name" value="SGNH_hydro"/>
</dbReference>
<evidence type="ECO:0000313" key="3">
    <source>
        <dbReference type="Proteomes" id="UP000255417"/>
    </source>
</evidence>
<sequence length="197" mass="22341">MKISFLGDSITYGYGENLNRDDVWTSIIAKSLTNTTLINKGISGDTTGGMLARFHSDIVNDKPDVVHIMGGLNDIGFGVNVEQVRANIKAVCHQADFYGIKPIIGFCPLPIIEQVDKNKVDFMNFDKIIVDMRKLFQWFIDMNSIASTQVKIINYDEELTYRYANNRKNFYLDGIHLNETGNRAIAEIFLDHINNIK</sequence>
<dbReference type="PANTHER" id="PTHR30383:SF5">
    <property type="entry name" value="SGNH HYDROLASE-TYPE ESTERASE DOMAIN-CONTAINING PROTEIN"/>
    <property type="match status" value="1"/>
</dbReference>
<dbReference type="Pfam" id="PF13472">
    <property type="entry name" value="Lipase_GDSL_2"/>
    <property type="match status" value="1"/>
</dbReference>
<dbReference type="RefSeq" id="WP_115316013.1">
    <property type="nucleotide sequence ID" value="NZ_LWIF01000001.1"/>
</dbReference>
<dbReference type="GO" id="GO:0004622">
    <property type="term" value="F:phosphatidylcholine lysophospholipase activity"/>
    <property type="evidence" value="ECO:0007669"/>
    <property type="project" value="TreeGrafter"/>
</dbReference>
<dbReference type="AlphaFoldDB" id="A0A379CCR0"/>
<feature type="domain" description="SGNH hydrolase-type esterase" evidence="1">
    <location>
        <begin position="5"/>
        <end position="184"/>
    </location>
</feature>
<dbReference type="PANTHER" id="PTHR30383">
    <property type="entry name" value="THIOESTERASE 1/PROTEASE 1/LYSOPHOSPHOLIPASE L1"/>
    <property type="match status" value="1"/>
</dbReference>
<gene>
    <name evidence="2" type="primary">tesA</name>
    <name evidence="2" type="ORF">NCTC12872_01534</name>
</gene>
<name>A0A379CCR0_9PAST</name>
<evidence type="ECO:0000313" key="2">
    <source>
        <dbReference type="EMBL" id="SUB59546.1"/>
    </source>
</evidence>
<organism evidence="2 3">
    <name type="scientific">Phocoenobacter uteri</name>
    <dbReference type="NCBI Taxonomy" id="146806"/>
    <lineage>
        <taxon>Bacteria</taxon>
        <taxon>Pseudomonadati</taxon>
        <taxon>Pseudomonadota</taxon>
        <taxon>Gammaproteobacteria</taxon>
        <taxon>Pasteurellales</taxon>
        <taxon>Pasteurellaceae</taxon>
        <taxon>Phocoenobacter</taxon>
    </lineage>
</organism>
<accession>A0A379CCR0</accession>
<keyword evidence="3" id="KW-1185">Reference proteome</keyword>
<dbReference type="EC" id="3.1.1.1" evidence="2"/>
<dbReference type="InterPro" id="IPR036514">
    <property type="entry name" value="SGNH_hydro_sf"/>
</dbReference>
<dbReference type="EMBL" id="UGTA01000001">
    <property type="protein sequence ID" value="SUB59546.1"/>
    <property type="molecule type" value="Genomic_DNA"/>
</dbReference>
<dbReference type="Proteomes" id="UP000255417">
    <property type="component" value="Unassembled WGS sequence"/>
</dbReference>
<reference evidence="2 3" key="1">
    <citation type="submission" date="2018-06" db="EMBL/GenBank/DDBJ databases">
        <authorList>
            <consortium name="Pathogen Informatics"/>
            <person name="Doyle S."/>
        </authorList>
    </citation>
    <scope>NUCLEOTIDE SEQUENCE [LARGE SCALE GENOMIC DNA]</scope>
    <source>
        <strain evidence="2 3">NCTC12872</strain>
    </source>
</reference>
<dbReference type="InterPro" id="IPR051532">
    <property type="entry name" value="Ester_Hydrolysis_Enzymes"/>
</dbReference>
<proteinExistence type="predicted"/>
<keyword evidence="2" id="KW-0378">Hydrolase</keyword>
<dbReference type="GO" id="GO:0106435">
    <property type="term" value="F:carboxylesterase activity"/>
    <property type="evidence" value="ECO:0007669"/>
    <property type="project" value="UniProtKB-EC"/>
</dbReference>
<evidence type="ECO:0000259" key="1">
    <source>
        <dbReference type="Pfam" id="PF13472"/>
    </source>
</evidence>
<protein>
    <submittedName>
        <fullName evidence="2">Esterase TesA</fullName>
        <ecNumber evidence="2">3.1.1.1</ecNumber>
    </submittedName>
</protein>
<dbReference type="Gene3D" id="3.40.50.1110">
    <property type="entry name" value="SGNH hydrolase"/>
    <property type="match status" value="1"/>
</dbReference>
<dbReference type="SUPFAM" id="SSF52266">
    <property type="entry name" value="SGNH hydrolase"/>
    <property type="match status" value="1"/>
</dbReference>